<keyword evidence="2" id="KW-0862">Zinc</keyword>
<dbReference type="InParanoid" id="A0A0C3HKT0"/>
<keyword evidence="3" id="KW-0805">Transcription regulation</keyword>
<evidence type="ECO:0000256" key="3">
    <source>
        <dbReference type="ARBA" id="ARBA00023015"/>
    </source>
</evidence>
<gene>
    <name evidence="7" type="ORF">OIDMADRAFT_153436</name>
</gene>
<dbReference type="GO" id="GO:0008270">
    <property type="term" value="F:zinc ion binding"/>
    <property type="evidence" value="ECO:0007669"/>
    <property type="project" value="InterPro"/>
</dbReference>
<dbReference type="Gene3D" id="4.10.240.10">
    <property type="entry name" value="Zn(2)-C6 fungal-type DNA-binding domain"/>
    <property type="match status" value="1"/>
</dbReference>
<evidence type="ECO:0000256" key="1">
    <source>
        <dbReference type="ARBA" id="ARBA00022723"/>
    </source>
</evidence>
<evidence type="ECO:0000256" key="5">
    <source>
        <dbReference type="ARBA" id="ARBA00023242"/>
    </source>
</evidence>
<protein>
    <recommendedName>
        <fullName evidence="6">Zn(2)-C6 fungal-type domain-containing protein</fullName>
    </recommendedName>
</protein>
<dbReference type="GO" id="GO:0000981">
    <property type="term" value="F:DNA-binding transcription factor activity, RNA polymerase II-specific"/>
    <property type="evidence" value="ECO:0007669"/>
    <property type="project" value="InterPro"/>
</dbReference>
<proteinExistence type="predicted"/>
<dbReference type="HOGENOM" id="CLU_024655_4_0_1"/>
<reference evidence="8" key="2">
    <citation type="submission" date="2015-01" db="EMBL/GenBank/DDBJ databases">
        <title>Evolutionary Origins and Diversification of the Mycorrhizal Mutualists.</title>
        <authorList>
            <consortium name="DOE Joint Genome Institute"/>
            <consortium name="Mycorrhizal Genomics Consortium"/>
            <person name="Kohler A."/>
            <person name="Kuo A."/>
            <person name="Nagy L.G."/>
            <person name="Floudas D."/>
            <person name="Copeland A."/>
            <person name="Barry K.W."/>
            <person name="Cichocki N."/>
            <person name="Veneault-Fourrey C."/>
            <person name="LaButti K."/>
            <person name="Lindquist E.A."/>
            <person name="Lipzen A."/>
            <person name="Lundell T."/>
            <person name="Morin E."/>
            <person name="Murat C."/>
            <person name="Riley R."/>
            <person name="Ohm R."/>
            <person name="Sun H."/>
            <person name="Tunlid A."/>
            <person name="Henrissat B."/>
            <person name="Grigoriev I.V."/>
            <person name="Hibbett D.S."/>
            <person name="Martin F."/>
        </authorList>
    </citation>
    <scope>NUCLEOTIDE SEQUENCE [LARGE SCALE GENOMIC DNA]</scope>
    <source>
        <strain evidence="8">Zn</strain>
    </source>
</reference>
<evidence type="ECO:0000313" key="7">
    <source>
        <dbReference type="EMBL" id="KIN08846.1"/>
    </source>
</evidence>
<dbReference type="PANTHER" id="PTHR47660:SF3">
    <property type="entry name" value="FINGER DOMAIN PROTEIN, PUTATIVE (AFU_ORTHOLOGUE AFUA_4G03310)-RELATED"/>
    <property type="match status" value="1"/>
</dbReference>
<dbReference type="SMART" id="SM00066">
    <property type="entry name" value="GAL4"/>
    <property type="match status" value="1"/>
</dbReference>
<dbReference type="EMBL" id="KN832870">
    <property type="protein sequence ID" value="KIN08846.1"/>
    <property type="molecule type" value="Genomic_DNA"/>
</dbReference>
<sequence length="389" mass="43442">MVATRQKSCVPCANAKRKCDQKDPVCGRCASRLLHCEYKPGSLRRGEGHSSTGRNLDTPVSFSDGSLQLDPEIICEPACPLPATSQLQLARGNEIGAIGSMHNSSFEEDFLGAYDKLVLNSALPEVGTMDRDRLRFCVGQLEHIPVKLVREGKSPFIHLQSYNQIMPHPLQEAWSAAALYLEKTDANEIMVWDIIAAKAAQLVEPHSSWSVSEHLASVQALIIFQIIRLFDGNISQRADAERHNEILLQWTNHLVYRTGILASSCSVIPASWESWVFEEMTCRTIIVSRILQAMFSIQKQGYCTMVAAVAELSFTMQRALWEAPTAMHWQRELKEKRRFHALHMDFTETFATGTLEDVDDLGILLLVTFNGVNGVNEWIAKTGSTALIV</sequence>
<dbReference type="PROSITE" id="PS00463">
    <property type="entry name" value="ZN2_CY6_FUNGAL_1"/>
    <property type="match status" value="1"/>
</dbReference>
<dbReference type="InterPro" id="IPR036864">
    <property type="entry name" value="Zn2-C6_fun-type_DNA-bd_sf"/>
</dbReference>
<dbReference type="InterPro" id="IPR001138">
    <property type="entry name" value="Zn2Cys6_DnaBD"/>
</dbReference>
<name>A0A0C3HKT0_OIDMZ</name>
<keyword evidence="8" id="KW-1185">Reference proteome</keyword>
<dbReference type="STRING" id="913774.A0A0C3HKT0"/>
<keyword evidence="5" id="KW-0539">Nucleus</keyword>
<reference evidence="7 8" key="1">
    <citation type="submission" date="2014-04" db="EMBL/GenBank/DDBJ databases">
        <authorList>
            <consortium name="DOE Joint Genome Institute"/>
            <person name="Kuo A."/>
            <person name="Martino E."/>
            <person name="Perotto S."/>
            <person name="Kohler A."/>
            <person name="Nagy L.G."/>
            <person name="Floudas D."/>
            <person name="Copeland A."/>
            <person name="Barry K.W."/>
            <person name="Cichocki N."/>
            <person name="Veneault-Fourrey C."/>
            <person name="LaButti K."/>
            <person name="Lindquist E.A."/>
            <person name="Lipzen A."/>
            <person name="Lundell T."/>
            <person name="Morin E."/>
            <person name="Murat C."/>
            <person name="Sun H."/>
            <person name="Tunlid A."/>
            <person name="Henrissat B."/>
            <person name="Grigoriev I.V."/>
            <person name="Hibbett D.S."/>
            <person name="Martin F."/>
            <person name="Nordberg H.P."/>
            <person name="Cantor M.N."/>
            <person name="Hua S.X."/>
        </authorList>
    </citation>
    <scope>NUCLEOTIDE SEQUENCE [LARGE SCALE GENOMIC DNA]</scope>
    <source>
        <strain evidence="7 8">Zn</strain>
    </source>
</reference>
<dbReference type="OrthoDB" id="4216928at2759"/>
<accession>A0A0C3HKT0</accession>
<evidence type="ECO:0000313" key="8">
    <source>
        <dbReference type="Proteomes" id="UP000054321"/>
    </source>
</evidence>
<keyword evidence="1" id="KW-0479">Metal-binding</keyword>
<dbReference type="Proteomes" id="UP000054321">
    <property type="component" value="Unassembled WGS sequence"/>
</dbReference>
<feature type="domain" description="Zn(2)-C6 fungal-type" evidence="6">
    <location>
        <begin position="8"/>
        <end position="38"/>
    </location>
</feature>
<dbReference type="AlphaFoldDB" id="A0A0C3HKT0"/>
<evidence type="ECO:0000256" key="2">
    <source>
        <dbReference type="ARBA" id="ARBA00022833"/>
    </source>
</evidence>
<dbReference type="SUPFAM" id="SSF57701">
    <property type="entry name" value="Zn2/Cys6 DNA-binding domain"/>
    <property type="match status" value="1"/>
</dbReference>
<dbReference type="CDD" id="cd00067">
    <property type="entry name" value="GAL4"/>
    <property type="match status" value="1"/>
</dbReference>
<dbReference type="Pfam" id="PF00172">
    <property type="entry name" value="Zn_clus"/>
    <property type="match status" value="1"/>
</dbReference>
<dbReference type="PANTHER" id="PTHR47660">
    <property type="entry name" value="TRANSCRIPTION FACTOR WITH C2H2 AND ZN(2)-CYS(6) DNA BINDING DOMAIN (EUROFUNG)-RELATED-RELATED"/>
    <property type="match status" value="1"/>
</dbReference>
<keyword evidence="4" id="KW-0804">Transcription</keyword>
<evidence type="ECO:0000256" key="4">
    <source>
        <dbReference type="ARBA" id="ARBA00023163"/>
    </source>
</evidence>
<dbReference type="PROSITE" id="PS50048">
    <property type="entry name" value="ZN2_CY6_FUNGAL_2"/>
    <property type="match status" value="1"/>
</dbReference>
<evidence type="ECO:0000259" key="6">
    <source>
        <dbReference type="PROSITE" id="PS50048"/>
    </source>
</evidence>
<organism evidence="7 8">
    <name type="scientific">Oidiodendron maius (strain Zn)</name>
    <dbReference type="NCBI Taxonomy" id="913774"/>
    <lineage>
        <taxon>Eukaryota</taxon>
        <taxon>Fungi</taxon>
        <taxon>Dikarya</taxon>
        <taxon>Ascomycota</taxon>
        <taxon>Pezizomycotina</taxon>
        <taxon>Leotiomycetes</taxon>
        <taxon>Leotiomycetes incertae sedis</taxon>
        <taxon>Myxotrichaceae</taxon>
        <taxon>Oidiodendron</taxon>
    </lineage>
</organism>